<dbReference type="InterPro" id="IPR029052">
    <property type="entry name" value="Metallo-depent_PP-like"/>
</dbReference>
<dbReference type="InterPro" id="IPR000979">
    <property type="entry name" value="Phosphodiesterase_MJ0936/Vps29"/>
</dbReference>
<evidence type="ECO:0000259" key="3">
    <source>
        <dbReference type="Pfam" id="PF12850"/>
    </source>
</evidence>
<dbReference type="InterPro" id="IPR024654">
    <property type="entry name" value="Calcineurin-like_PHP_lpxH"/>
</dbReference>
<dbReference type="Proteomes" id="UP000529637">
    <property type="component" value="Unassembled WGS sequence"/>
</dbReference>
<gene>
    <name evidence="4" type="ORF">HQN59_06385</name>
</gene>
<comment type="caution">
    <text evidence="4">The sequence shown here is derived from an EMBL/GenBank/DDBJ whole genome shotgun (WGS) entry which is preliminary data.</text>
</comment>
<dbReference type="InterPro" id="IPR053193">
    <property type="entry name" value="MetalloPDE_YfcE-like"/>
</dbReference>
<evidence type="ECO:0000313" key="4">
    <source>
        <dbReference type="EMBL" id="NUZ05387.1"/>
    </source>
</evidence>
<evidence type="ECO:0000256" key="1">
    <source>
        <dbReference type="ARBA" id="ARBA00008950"/>
    </source>
</evidence>
<feature type="domain" description="Calcineurin-like phosphoesterase" evidence="3">
    <location>
        <begin position="1"/>
        <end position="131"/>
    </location>
</feature>
<sequence length="151" mass="15797">MRIGLVSDTHGLLRPEALAWLRGSDRIVHAGDIGGPAILDTLAAIAPLTVVRGNNDRADWAAAIPEHAELVVDGVRIHVVHDLADFVHDAGAPPRVVVAGHSHRAAVRERDGVLHVNPGSAGPRRFKLPVSAGELVIEGGAVSARTVDLLA</sequence>
<dbReference type="Gene3D" id="3.60.21.10">
    <property type="match status" value="1"/>
</dbReference>
<organism evidence="4 5">
    <name type="scientific">Piscinibacter koreensis</name>
    <dbReference type="NCBI Taxonomy" id="2742824"/>
    <lineage>
        <taxon>Bacteria</taxon>
        <taxon>Pseudomonadati</taxon>
        <taxon>Pseudomonadota</taxon>
        <taxon>Betaproteobacteria</taxon>
        <taxon>Burkholderiales</taxon>
        <taxon>Sphaerotilaceae</taxon>
        <taxon>Piscinibacter</taxon>
    </lineage>
</organism>
<comment type="cofactor">
    <cofactor evidence="2">
        <name>a divalent metal cation</name>
        <dbReference type="ChEBI" id="CHEBI:60240"/>
    </cofactor>
</comment>
<evidence type="ECO:0000313" key="5">
    <source>
        <dbReference type="Proteomes" id="UP000529637"/>
    </source>
</evidence>
<evidence type="ECO:0000256" key="2">
    <source>
        <dbReference type="RuleBase" id="RU362039"/>
    </source>
</evidence>
<dbReference type="EMBL" id="JABWMJ010000002">
    <property type="protein sequence ID" value="NUZ05387.1"/>
    <property type="molecule type" value="Genomic_DNA"/>
</dbReference>
<dbReference type="Pfam" id="PF12850">
    <property type="entry name" value="Metallophos_2"/>
    <property type="match status" value="1"/>
</dbReference>
<reference evidence="4 5" key="1">
    <citation type="submission" date="2020-06" db="EMBL/GenBank/DDBJ databases">
        <title>Schlegella sp. ID0723 isolated from air conditioner.</title>
        <authorList>
            <person name="Kim D.Y."/>
            <person name="Kim D.-U."/>
        </authorList>
    </citation>
    <scope>NUCLEOTIDE SEQUENCE [LARGE SCALE GENOMIC DNA]</scope>
    <source>
        <strain evidence="4 5">ID0723</strain>
    </source>
</reference>
<name>A0A7Y6TVW5_9BURK</name>
<dbReference type="AlphaFoldDB" id="A0A7Y6TVW5"/>
<accession>A0A7Y6TVW5</accession>
<proteinExistence type="inferred from homology"/>
<dbReference type="GO" id="GO:0046872">
    <property type="term" value="F:metal ion binding"/>
    <property type="evidence" value="ECO:0007669"/>
    <property type="project" value="UniProtKB-KW"/>
</dbReference>
<dbReference type="RefSeq" id="WP_176067192.1">
    <property type="nucleotide sequence ID" value="NZ_JABWMJ010000002.1"/>
</dbReference>
<dbReference type="PANTHER" id="PTHR43165">
    <property type="entry name" value="METALLOPHOSPHOESTERASE"/>
    <property type="match status" value="1"/>
</dbReference>
<keyword evidence="5" id="KW-1185">Reference proteome</keyword>
<dbReference type="EC" id="3.1.4.-" evidence="2"/>
<dbReference type="NCBIfam" id="TIGR00040">
    <property type="entry name" value="yfcE"/>
    <property type="match status" value="1"/>
</dbReference>
<protein>
    <recommendedName>
        <fullName evidence="2">Phosphoesterase</fullName>
        <ecNumber evidence="2">3.1.4.-</ecNumber>
    </recommendedName>
</protein>
<dbReference type="SUPFAM" id="SSF56300">
    <property type="entry name" value="Metallo-dependent phosphatases"/>
    <property type="match status" value="1"/>
</dbReference>
<keyword evidence="2" id="KW-0479">Metal-binding</keyword>
<comment type="similarity">
    <text evidence="1 2">Belongs to the metallophosphoesterase superfamily. YfcE family.</text>
</comment>
<dbReference type="PANTHER" id="PTHR43165:SF1">
    <property type="entry name" value="PHOSPHODIESTERASE MJ0936"/>
    <property type="match status" value="1"/>
</dbReference>
<dbReference type="GO" id="GO:0016787">
    <property type="term" value="F:hydrolase activity"/>
    <property type="evidence" value="ECO:0007669"/>
    <property type="project" value="UniProtKB-UniRule"/>
</dbReference>